<dbReference type="InterPro" id="IPR056592">
    <property type="entry name" value="Beta-prop_At3g26010-like"/>
</dbReference>
<dbReference type="RefSeq" id="XP_016472536.1">
    <property type="nucleotide sequence ID" value="XM_016617050.1"/>
</dbReference>
<feature type="domain" description="F-box protein At3g26010-like beta-propeller" evidence="2">
    <location>
        <begin position="84"/>
        <end position="333"/>
    </location>
</feature>
<protein>
    <submittedName>
        <fullName evidence="3">F-box protein At5g03970-like</fullName>
    </submittedName>
</protein>
<dbReference type="PANTHER" id="PTHR35546:SF101">
    <property type="entry name" value="F-BOX DOMAIN-CONTAINING PROTEIN"/>
    <property type="match status" value="1"/>
</dbReference>
<dbReference type="AlphaFoldDB" id="A0A1S4A7H8"/>
<name>A0A1S4A7H8_TOBAC</name>
<keyword evidence="1" id="KW-0812">Transmembrane</keyword>
<evidence type="ECO:0000259" key="2">
    <source>
        <dbReference type="Pfam" id="PF24750"/>
    </source>
</evidence>
<evidence type="ECO:0000256" key="1">
    <source>
        <dbReference type="SAM" id="Phobius"/>
    </source>
</evidence>
<dbReference type="Pfam" id="PF24750">
    <property type="entry name" value="b-prop_At3g26010-like"/>
    <property type="match status" value="1"/>
</dbReference>
<dbReference type="KEGG" id="nta:107794552"/>
<dbReference type="InterPro" id="IPR055290">
    <property type="entry name" value="At3g26010-like"/>
</dbReference>
<dbReference type="PaxDb" id="4097-A0A1S4A7H8"/>
<organism evidence="3">
    <name type="scientific">Nicotiana tabacum</name>
    <name type="common">Common tobacco</name>
    <dbReference type="NCBI Taxonomy" id="4097"/>
    <lineage>
        <taxon>Eukaryota</taxon>
        <taxon>Viridiplantae</taxon>
        <taxon>Streptophyta</taxon>
        <taxon>Embryophyta</taxon>
        <taxon>Tracheophyta</taxon>
        <taxon>Spermatophyta</taxon>
        <taxon>Magnoliopsida</taxon>
        <taxon>eudicotyledons</taxon>
        <taxon>Gunneridae</taxon>
        <taxon>Pentapetalae</taxon>
        <taxon>asterids</taxon>
        <taxon>lamiids</taxon>
        <taxon>Solanales</taxon>
        <taxon>Solanaceae</taxon>
        <taxon>Nicotianoideae</taxon>
        <taxon>Nicotianeae</taxon>
        <taxon>Nicotiana</taxon>
    </lineage>
</organism>
<sequence length="365" mass="42335">MKRLRKLSGKGVVEVTEDIIINVLYCLPSKSLASCRSGRWRPQPNLIGFFYQARDTYERSKIRFFFSSKESSLVIDGSLDESVNSLGRKRVYIVASSNGFVLCIDLTGVYYVYNPATRQHLALPKPRMETNDPTVGFICKVDDSTKDGISFTVVRHWDFLSSVTVEFFSSETNVNNLNVDARPLRRWNYKTMKSPSAGVIDGVFCWLYYFQQITAYDSVHKRFWGLELPHDQDMVFRDRCFLGFSGGAFYYALNVGTTITVWRLESNIRSRDAVWVRKYAANFASTVLQCLEAFRLVDSTPIEVQNMDIHPAIPHIFYLNVSGKVISYDLETNIAELVYDFGEYCWRTEYYKLFAYEWHQWPRLL</sequence>
<gene>
    <name evidence="3" type="primary">LOC107794552</name>
</gene>
<proteinExistence type="predicted"/>
<evidence type="ECO:0000313" key="3">
    <source>
        <dbReference type="RefSeq" id="XP_016472536.1"/>
    </source>
</evidence>
<dbReference type="OrthoDB" id="1268218at2759"/>
<keyword evidence="1" id="KW-0472">Membrane</keyword>
<dbReference type="OMA" id="MDIHPAI"/>
<keyword evidence="1" id="KW-1133">Transmembrane helix</keyword>
<accession>A0A1S4A7H8</accession>
<reference evidence="3" key="1">
    <citation type="submission" date="2025-08" db="UniProtKB">
        <authorList>
            <consortium name="RefSeq"/>
        </authorList>
    </citation>
    <scope>IDENTIFICATION</scope>
</reference>
<dbReference type="PANTHER" id="PTHR35546">
    <property type="entry name" value="F-BOX PROTEIN INTERACTION DOMAIN PROTEIN-RELATED"/>
    <property type="match status" value="1"/>
</dbReference>
<feature type="transmembrane region" description="Helical" evidence="1">
    <location>
        <begin position="91"/>
        <end position="113"/>
    </location>
</feature>